<evidence type="ECO:0000256" key="1">
    <source>
        <dbReference type="SAM" id="MobiDB-lite"/>
    </source>
</evidence>
<organism evidence="2 3">
    <name type="scientific">Zizania palustris</name>
    <name type="common">Northern wild rice</name>
    <dbReference type="NCBI Taxonomy" id="103762"/>
    <lineage>
        <taxon>Eukaryota</taxon>
        <taxon>Viridiplantae</taxon>
        <taxon>Streptophyta</taxon>
        <taxon>Embryophyta</taxon>
        <taxon>Tracheophyta</taxon>
        <taxon>Spermatophyta</taxon>
        <taxon>Magnoliopsida</taxon>
        <taxon>Liliopsida</taxon>
        <taxon>Poales</taxon>
        <taxon>Poaceae</taxon>
        <taxon>BOP clade</taxon>
        <taxon>Oryzoideae</taxon>
        <taxon>Oryzeae</taxon>
        <taxon>Zizaniinae</taxon>
        <taxon>Zizania</taxon>
    </lineage>
</organism>
<protein>
    <submittedName>
        <fullName evidence="2">Uncharacterized protein</fullName>
    </submittedName>
</protein>
<gene>
    <name evidence="2" type="ORF">GUJ93_ZPchr0003g17861</name>
</gene>
<dbReference type="Proteomes" id="UP000729402">
    <property type="component" value="Unassembled WGS sequence"/>
</dbReference>
<dbReference type="AlphaFoldDB" id="A0A8J5SK99"/>
<name>A0A8J5SK99_ZIZPA</name>
<evidence type="ECO:0000313" key="3">
    <source>
        <dbReference type="Proteomes" id="UP000729402"/>
    </source>
</evidence>
<comment type="caution">
    <text evidence="2">The sequence shown here is derived from an EMBL/GenBank/DDBJ whole genome shotgun (WGS) entry which is preliminary data.</text>
</comment>
<proteinExistence type="predicted"/>
<keyword evidence="3" id="KW-1185">Reference proteome</keyword>
<feature type="region of interest" description="Disordered" evidence="1">
    <location>
        <begin position="1"/>
        <end position="21"/>
    </location>
</feature>
<accession>A0A8J5SK99</accession>
<sequence length="74" mass="8606">MEPRHSSVVQSQNSPDELHLSQDSSNWNILVANRYSRRCFLIVKLGRCAQICKVLNLTICDYQFTTKRRVLVPK</sequence>
<reference evidence="2" key="2">
    <citation type="submission" date="2021-02" db="EMBL/GenBank/DDBJ databases">
        <authorList>
            <person name="Kimball J.A."/>
            <person name="Haas M.W."/>
            <person name="Macchietto M."/>
            <person name="Kono T."/>
            <person name="Duquette J."/>
            <person name="Shao M."/>
        </authorList>
    </citation>
    <scope>NUCLEOTIDE SEQUENCE</scope>
    <source>
        <tissue evidence="2">Fresh leaf tissue</tissue>
    </source>
</reference>
<feature type="compositionally biased region" description="Polar residues" evidence="1">
    <location>
        <begin position="7"/>
        <end position="21"/>
    </location>
</feature>
<reference evidence="2" key="1">
    <citation type="journal article" date="2021" name="bioRxiv">
        <title>Whole Genome Assembly and Annotation of Northern Wild Rice, Zizania palustris L., Supports a Whole Genome Duplication in the Zizania Genus.</title>
        <authorList>
            <person name="Haas M."/>
            <person name="Kono T."/>
            <person name="Macchietto M."/>
            <person name="Millas R."/>
            <person name="McGilp L."/>
            <person name="Shao M."/>
            <person name="Duquette J."/>
            <person name="Hirsch C.N."/>
            <person name="Kimball J."/>
        </authorList>
    </citation>
    <scope>NUCLEOTIDE SEQUENCE</scope>
    <source>
        <tissue evidence="2">Fresh leaf tissue</tissue>
    </source>
</reference>
<evidence type="ECO:0000313" key="2">
    <source>
        <dbReference type="EMBL" id="KAG8062005.1"/>
    </source>
</evidence>
<dbReference type="EMBL" id="JAAALK010000286">
    <property type="protein sequence ID" value="KAG8062005.1"/>
    <property type="molecule type" value="Genomic_DNA"/>
</dbReference>